<dbReference type="EMBL" id="JANPWZ010001036">
    <property type="protein sequence ID" value="KAJ3569434.1"/>
    <property type="molecule type" value="Genomic_DNA"/>
</dbReference>
<protein>
    <submittedName>
        <fullName evidence="2">Uncharacterized protein</fullName>
    </submittedName>
</protein>
<evidence type="ECO:0000313" key="3">
    <source>
        <dbReference type="Proteomes" id="UP001148614"/>
    </source>
</evidence>
<keyword evidence="3" id="KW-1185">Reference proteome</keyword>
<evidence type="ECO:0000313" key="2">
    <source>
        <dbReference type="EMBL" id="KAJ3569434.1"/>
    </source>
</evidence>
<proteinExistence type="predicted"/>
<reference evidence="2" key="1">
    <citation type="submission" date="2022-07" db="EMBL/GenBank/DDBJ databases">
        <title>Genome Sequence of Xylaria arbuscula.</title>
        <authorList>
            <person name="Buettner E."/>
        </authorList>
    </citation>
    <scope>NUCLEOTIDE SEQUENCE</scope>
    <source>
        <strain evidence="2">VT107</strain>
    </source>
</reference>
<dbReference type="AlphaFoldDB" id="A0A9W8NDJ6"/>
<accession>A0A9W8NDJ6</accession>
<name>A0A9W8NDJ6_9PEZI</name>
<organism evidence="2 3">
    <name type="scientific">Xylaria arbuscula</name>
    <dbReference type="NCBI Taxonomy" id="114810"/>
    <lineage>
        <taxon>Eukaryota</taxon>
        <taxon>Fungi</taxon>
        <taxon>Dikarya</taxon>
        <taxon>Ascomycota</taxon>
        <taxon>Pezizomycotina</taxon>
        <taxon>Sordariomycetes</taxon>
        <taxon>Xylariomycetidae</taxon>
        <taxon>Xylariales</taxon>
        <taxon>Xylariaceae</taxon>
        <taxon>Xylaria</taxon>
    </lineage>
</organism>
<dbReference type="Proteomes" id="UP001148614">
    <property type="component" value="Unassembled WGS sequence"/>
</dbReference>
<gene>
    <name evidence="2" type="ORF">NPX13_g6090</name>
</gene>
<sequence>MDSNPLKAGKTSAALGPGSSTAKAHAGSVDKDRRSDYTLTIATGESVNGGSFVLPGASLFTYNNGFLDNNFVSSYNVPLTNSTRQYDSRDLELYITSGSGYGKVFEVKGYITNNSGLAESLCGRSGLDLETTNFSALQLK</sequence>
<evidence type="ECO:0000256" key="1">
    <source>
        <dbReference type="SAM" id="MobiDB-lite"/>
    </source>
</evidence>
<feature type="region of interest" description="Disordered" evidence="1">
    <location>
        <begin position="1"/>
        <end position="31"/>
    </location>
</feature>
<comment type="caution">
    <text evidence="2">The sequence shown here is derived from an EMBL/GenBank/DDBJ whole genome shotgun (WGS) entry which is preliminary data.</text>
</comment>